<dbReference type="SUPFAM" id="SSF141571">
    <property type="entry name" value="Pentapeptide repeat-like"/>
    <property type="match status" value="1"/>
</dbReference>
<accession>A0A5P8WB25</accession>
<dbReference type="KEGG" id="nsh:GXM_07481"/>
<evidence type="ECO:0000313" key="2">
    <source>
        <dbReference type="Proteomes" id="UP000326678"/>
    </source>
</evidence>
<dbReference type="Proteomes" id="UP000326678">
    <property type="component" value="Chromosome Gxm2"/>
</dbReference>
<dbReference type="PANTHER" id="PTHR14136">
    <property type="entry name" value="BTB_POZ DOMAIN-CONTAINING PROTEIN KCTD9"/>
    <property type="match status" value="1"/>
</dbReference>
<proteinExistence type="predicted"/>
<dbReference type="Gene3D" id="2.160.20.80">
    <property type="entry name" value="E3 ubiquitin-protein ligase SopA"/>
    <property type="match status" value="1"/>
</dbReference>
<dbReference type="PANTHER" id="PTHR14136:SF17">
    <property type="entry name" value="BTB_POZ DOMAIN-CONTAINING PROTEIN KCTD9"/>
    <property type="match status" value="1"/>
</dbReference>
<evidence type="ECO:0000313" key="1">
    <source>
        <dbReference type="EMBL" id="QFS49987.1"/>
    </source>
</evidence>
<organism evidence="1 2">
    <name type="scientific">Nostoc sphaeroides CCNUC1</name>
    <dbReference type="NCBI Taxonomy" id="2653204"/>
    <lineage>
        <taxon>Bacteria</taxon>
        <taxon>Bacillati</taxon>
        <taxon>Cyanobacteriota</taxon>
        <taxon>Cyanophyceae</taxon>
        <taxon>Nostocales</taxon>
        <taxon>Nostocaceae</taxon>
        <taxon>Nostoc</taxon>
    </lineage>
</organism>
<dbReference type="Pfam" id="PF00805">
    <property type="entry name" value="Pentapeptide"/>
    <property type="match status" value="1"/>
</dbReference>
<reference evidence="1 2" key="1">
    <citation type="submission" date="2019-10" db="EMBL/GenBank/DDBJ databases">
        <title>Genomic and transcriptomic insights into the perfect genentic adaptation of a filamentous nitrogen-fixing cyanobacterium to rice fields.</title>
        <authorList>
            <person name="Chen Z."/>
        </authorList>
    </citation>
    <scope>NUCLEOTIDE SEQUENCE [LARGE SCALE GENOMIC DNA]</scope>
    <source>
        <strain evidence="1">CCNUC1</strain>
    </source>
</reference>
<name>A0A5P8WB25_9NOSO</name>
<dbReference type="InterPro" id="IPR051082">
    <property type="entry name" value="Pentapeptide-BTB/POZ_domain"/>
</dbReference>
<dbReference type="AlphaFoldDB" id="A0A5P8WB25"/>
<dbReference type="RefSeq" id="WP_225892720.1">
    <property type="nucleotide sequence ID" value="NZ_CP045227.1"/>
</dbReference>
<dbReference type="InterPro" id="IPR001646">
    <property type="entry name" value="5peptide_repeat"/>
</dbReference>
<gene>
    <name evidence="1" type="ORF">GXM_07481</name>
</gene>
<sequence>MVFLLSNKITSIFLGARCEQGANLQGADLGKTSIIGANLENANLFDADLEKANLTGANIVGANFQGADLEKAIIPLGLMTQ</sequence>
<protein>
    <submittedName>
        <fullName evidence="1">Pentapeptide repeat-containing protein</fullName>
    </submittedName>
</protein>
<keyword evidence="2" id="KW-1185">Reference proteome</keyword>
<dbReference type="EMBL" id="CP045227">
    <property type="protein sequence ID" value="QFS49987.1"/>
    <property type="molecule type" value="Genomic_DNA"/>
</dbReference>